<protein>
    <submittedName>
        <fullName evidence="3">Protein C19orf12 homolog</fullName>
    </submittedName>
</protein>
<keyword evidence="2" id="KW-1185">Reference proteome</keyword>
<sequence>MPVSAEDLVRLLALLAEEEEMKVTVHQSIKGGLIAGGAVGGAVGAWATKGTFRPVSQILIDMNKEQRMQLQEYFSTVATNITSDDFMALSKLVEGDDEIRRKMICSLRNYFNDELKMEILD</sequence>
<evidence type="ECO:0000313" key="2">
    <source>
        <dbReference type="Proteomes" id="UP000694865"/>
    </source>
</evidence>
<comment type="similarity">
    <text evidence="1">Belongs to the C19orf12 family.</text>
</comment>
<dbReference type="PANTHER" id="PTHR31493">
    <property type="entry name" value="NAZO FAMILY MEMBER"/>
    <property type="match status" value="1"/>
</dbReference>
<evidence type="ECO:0000313" key="3">
    <source>
        <dbReference type="RefSeq" id="XP_006817156.1"/>
    </source>
</evidence>
<accession>A0ABM0MAW5</accession>
<dbReference type="PANTHER" id="PTHR31493:SF1">
    <property type="entry name" value="PROTEIN C19ORF12"/>
    <property type="match status" value="1"/>
</dbReference>
<reference evidence="3" key="1">
    <citation type="submission" date="2025-08" db="UniProtKB">
        <authorList>
            <consortium name="RefSeq"/>
        </authorList>
    </citation>
    <scope>IDENTIFICATION</scope>
    <source>
        <tissue evidence="3">Testes</tissue>
    </source>
</reference>
<dbReference type="GeneID" id="100371872"/>
<evidence type="ECO:0000256" key="1">
    <source>
        <dbReference type="ARBA" id="ARBA00029457"/>
    </source>
</evidence>
<organism evidence="2 3">
    <name type="scientific">Saccoglossus kowalevskii</name>
    <name type="common">Acorn worm</name>
    <dbReference type="NCBI Taxonomy" id="10224"/>
    <lineage>
        <taxon>Eukaryota</taxon>
        <taxon>Metazoa</taxon>
        <taxon>Hemichordata</taxon>
        <taxon>Enteropneusta</taxon>
        <taxon>Harrimaniidae</taxon>
        <taxon>Saccoglossus</taxon>
    </lineage>
</organism>
<name>A0ABM0MAW5_SACKO</name>
<dbReference type="Proteomes" id="UP000694865">
    <property type="component" value="Unplaced"/>
</dbReference>
<proteinExistence type="inferred from homology"/>
<dbReference type="InterPro" id="IPR033369">
    <property type="entry name" value="C19orf12"/>
</dbReference>
<dbReference type="Pfam" id="PF20721">
    <property type="entry name" value="C19orf12"/>
    <property type="match status" value="1"/>
</dbReference>
<dbReference type="RefSeq" id="XP_006817156.1">
    <property type="nucleotide sequence ID" value="XM_006817093.1"/>
</dbReference>
<gene>
    <name evidence="3" type="primary">LOC100371872</name>
</gene>